<evidence type="ECO:0000256" key="1">
    <source>
        <dbReference type="SAM" id="SignalP"/>
    </source>
</evidence>
<protein>
    <recommendedName>
        <fullName evidence="4">C-type lysozyme inhibitor domain-containing protein</fullName>
    </recommendedName>
</protein>
<evidence type="ECO:0000313" key="3">
    <source>
        <dbReference type="Proteomes" id="UP000503129"/>
    </source>
</evidence>
<dbReference type="KEGG" id="bsen:DP114_01520"/>
<organism evidence="2 3">
    <name type="scientific">Brasilonema sennae CENA114</name>
    <dbReference type="NCBI Taxonomy" id="415709"/>
    <lineage>
        <taxon>Bacteria</taxon>
        <taxon>Bacillati</taxon>
        <taxon>Cyanobacteriota</taxon>
        <taxon>Cyanophyceae</taxon>
        <taxon>Nostocales</taxon>
        <taxon>Scytonemataceae</taxon>
        <taxon>Brasilonema</taxon>
        <taxon>Bromeliae group (in: Brasilonema)</taxon>
    </lineage>
</organism>
<keyword evidence="3" id="KW-1185">Reference proteome</keyword>
<name>A0A856M6H2_9CYAN</name>
<sequence length="126" mass="13725">MKLLPKQSTVLLGLMTCVLAHLPSLASADSTADLLLSLNCQSDYTVNVWRRYASGELLYRATGPLGNLSLGKGTKENTGAAEVYKFRNGNYVYQVLSGRGDHRQQGTLAVFKNGRSFLNQACRPEG</sequence>
<dbReference type="EMBL" id="CP030118">
    <property type="protein sequence ID" value="QDL06763.1"/>
    <property type="molecule type" value="Genomic_DNA"/>
</dbReference>
<dbReference type="AlphaFoldDB" id="A0A856M6H2"/>
<feature type="chain" id="PRO_5032316538" description="C-type lysozyme inhibitor domain-containing protein" evidence="1">
    <location>
        <begin position="29"/>
        <end position="126"/>
    </location>
</feature>
<evidence type="ECO:0000313" key="2">
    <source>
        <dbReference type="EMBL" id="QDL06763.1"/>
    </source>
</evidence>
<gene>
    <name evidence="2" type="ORF">DP114_01520</name>
</gene>
<proteinExistence type="predicted"/>
<evidence type="ECO:0008006" key="4">
    <source>
        <dbReference type="Google" id="ProtNLM"/>
    </source>
</evidence>
<reference evidence="2 3" key="1">
    <citation type="submission" date="2018-06" db="EMBL/GenBank/DDBJ databases">
        <title>Comparative genomics of Brasilonema spp. strains.</title>
        <authorList>
            <person name="Alvarenga D.O."/>
            <person name="Fiore M.F."/>
            <person name="Varani A.M."/>
        </authorList>
    </citation>
    <scope>NUCLEOTIDE SEQUENCE [LARGE SCALE GENOMIC DNA]</scope>
    <source>
        <strain evidence="2 3">CENA114</strain>
    </source>
</reference>
<dbReference type="RefSeq" id="WP_171975264.1">
    <property type="nucleotide sequence ID" value="NZ_CAWOXK010000001.1"/>
</dbReference>
<feature type="signal peptide" evidence="1">
    <location>
        <begin position="1"/>
        <end position="28"/>
    </location>
</feature>
<accession>A0A856M6H2</accession>
<dbReference type="Proteomes" id="UP000503129">
    <property type="component" value="Chromosome"/>
</dbReference>
<keyword evidence="1" id="KW-0732">Signal</keyword>